<dbReference type="Gene3D" id="3.40.50.280">
    <property type="entry name" value="Cobalamin-binding domain"/>
    <property type="match status" value="1"/>
</dbReference>
<dbReference type="InterPro" id="IPR009061">
    <property type="entry name" value="DNA-bd_dom_put_sf"/>
</dbReference>
<evidence type="ECO:0000313" key="3">
    <source>
        <dbReference type="EMBL" id="MBO2437658.1"/>
    </source>
</evidence>
<dbReference type="InterPro" id="IPR000551">
    <property type="entry name" value="MerR-type_HTH_dom"/>
</dbReference>
<evidence type="ECO:0000313" key="4">
    <source>
        <dbReference type="Proteomes" id="UP000666915"/>
    </source>
</evidence>
<dbReference type="Pfam" id="PF02607">
    <property type="entry name" value="B12-binding_2"/>
    <property type="match status" value="1"/>
</dbReference>
<gene>
    <name evidence="3" type="ORF">J4557_09030</name>
</gene>
<dbReference type="Gene3D" id="1.10.1660.10">
    <property type="match status" value="1"/>
</dbReference>
<dbReference type="InterPro" id="IPR047057">
    <property type="entry name" value="MerR_fam"/>
</dbReference>
<dbReference type="InterPro" id="IPR036594">
    <property type="entry name" value="Meth_synthase_dom"/>
</dbReference>
<dbReference type="PANTHER" id="PTHR30204">
    <property type="entry name" value="REDOX-CYCLING DRUG-SENSING TRANSCRIPTIONAL ACTIVATOR SOXR"/>
    <property type="match status" value="1"/>
</dbReference>
<dbReference type="EMBL" id="JAGEOK010000005">
    <property type="protein sequence ID" value="MBO2437658.1"/>
    <property type="molecule type" value="Genomic_DNA"/>
</dbReference>
<protein>
    <submittedName>
        <fullName evidence="3">MerR family transcriptional regulator</fullName>
    </submittedName>
</protein>
<evidence type="ECO:0000259" key="2">
    <source>
        <dbReference type="PROSITE" id="PS50937"/>
    </source>
</evidence>
<dbReference type="PROSITE" id="PS50937">
    <property type="entry name" value="HTH_MERR_2"/>
    <property type="match status" value="1"/>
</dbReference>
<name>A0ABS3QUK2_9ACTN</name>
<proteinExistence type="predicted"/>
<dbReference type="Proteomes" id="UP000666915">
    <property type="component" value="Unassembled WGS sequence"/>
</dbReference>
<accession>A0ABS3QUK2</accession>
<dbReference type="Pfam" id="PF13411">
    <property type="entry name" value="MerR_1"/>
    <property type="match status" value="1"/>
</dbReference>
<organism evidence="3 4">
    <name type="scientific">Actinomadura nitritigenes</name>
    <dbReference type="NCBI Taxonomy" id="134602"/>
    <lineage>
        <taxon>Bacteria</taxon>
        <taxon>Bacillati</taxon>
        <taxon>Actinomycetota</taxon>
        <taxon>Actinomycetes</taxon>
        <taxon>Streptosporangiales</taxon>
        <taxon>Thermomonosporaceae</taxon>
        <taxon>Actinomadura</taxon>
    </lineage>
</organism>
<dbReference type="SUPFAM" id="SSF46955">
    <property type="entry name" value="Putative DNA-binding domain"/>
    <property type="match status" value="1"/>
</dbReference>
<feature type="domain" description="HTH merR-type" evidence="2">
    <location>
        <begin position="10"/>
        <end position="79"/>
    </location>
</feature>
<keyword evidence="1" id="KW-0238">DNA-binding</keyword>
<dbReference type="SMART" id="SM00422">
    <property type="entry name" value="HTH_MERR"/>
    <property type="match status" value="1"/>
</dbReference>
<dbReference type="PANTHER" id="PTHR30204:SF97">
    <property type="entry name" value="MERR FAMILY REGULATORY PROTEIN"/>
    <property type="match status" value="1"/>
</dbReference>
<sequence>MGDTTGGDAGLDVGAVARRLGVEVSTLHTWDRRYGVGPTGRGGAGHRRYTPADLDRLETMRRLVGAGTQPAEAAVAALDTPPEEPAAPHVHGAGDDRIPLDAPAAEHDPSRAAQVGDLARAAMAMDEPAMTEAVRSALRQDGVAAAWDQVLVPVLVGIGRKHAATGRYVEVEHLLSAVVSRCLVAVTPPGADFPGRRGRGPVMLACAPEEQHSLPLLALAAALSEAGAARLMLGARVPPSALSAAIARAGSHSVFVWSQTPETGDPSWLGDLPATRPPLRIVVGGPGWDLDRLPPGAAFAVSVSAALDALGVEPRR</sequence>
<dbReference type="RefSeq" id="WP_208265990.1">
    <property type="nucleotide sequence ID" value="NZ_BAAAGM010000026.1"/>
</dbReference>
<reference evidence="3 4" key="1">
    <citation type="submission" date="2021-03" db="EMBL/GenBank/DDBJ databases">
        <authorList>
            <person name="Kanchanasin P."/>
            <person name="Saeng-In P."/>
            <person name="Phongsopitanun W."/>
            <person name="Yuki M."/>
            <person name="Kudo T."/>
            <person name="Ohkuma M."/>
            <person name="Tanasupawat S."/>
        </authorList>
    </citation>
    <scope>NUCLEOTIDE SEQUENCE [LARGE SCALE GENOMIC DNA]</scope>
    <source>
        <strain evidence="3 4">L46</strain>
    </source>
</reference>
<comment type="caution">
    <text evidence="3">The sequence shown here is derived from an EMBL/GenBank/DDBJ whole genome shotgun (WGS) entry which is preliminary data.</text>
</comment>
<dbReference type="InterPro" id="IPR003759">
    <property type="entry name" value="Cbl-bd_cap"/>
</dbReference>
<dbReference type="Gene3D" id="1.10.1240.10">
    <property type="entry name" value="Methionine synthase domain"/>
    <property type="match status" value="1"/>
</dbReference>
<evidence type="ECO:0000256" key="1">
    <source>
        <dbReference type="ARBA" id="ARBA00023125"/>
    </source>
</evidence>
<keyword evidence="4" id="KW-1185">Reference proteome</keyword>